<proteinExistence type="predicted"/>
<comment type="caution">
    <text evidence="3">The sequence shown here is derived from an EMBL/GenBank/DDBJ whole genome shotgun (WGS) entry which is preliminary data.</text>
</comment>
<dbReference type="RefSeq" id="WP_395135840.1">
    <property type="nucleotide sequence ID" value="NZ_JBIMPR010000023.1"/>
</dbReference>
<feature type="signal peptide" evidence="2">
    <location>
        <begin position="1"/>
        <end position="24"/>
    </location>
</feature>
<dbReference type="SUPFAM" id="SSF46626">
    <property type="entry name" value="Cytochrome c"/>
    <property type="match status" value="1"/>
</dbReference>
<evidence type="ECO:0000256" key="2">
    <source>
        <dbReference type="SAM" id="SignalP"/>
    </source>
</evidence>
<dbReference type="Proteomes" id="UP001609376">
    <property type="component" value="Unassembled WGS sequence"/>
</dbReference>
<dbReference type="Gene3D" id="1.10.760.10">
    <property type="entry name" value="Cytochrome c-like domain"/>
    <property type="match status" value="1"/>
</dbReference>
<evidence type="ECO:0000313" key="4">
    <source>
        <dbReference type="Proteomes" id="UP001609376"/>
    </source>
</evidence>
<organism evidence="3 4">
    <name type="scientific">Paracoccus broussonetiae subsp. drimophilus</name>
    <dbReference type="NCBI Taxonomy" id="3373869"/>
    <lineage>
        <taxon>Bacteria</taxon>
        <taxon>Pseudomonadati</taxon>
        <taxon>Pseudomonadota</taxon>
        <taxon>Alphaproteobacteria</taxon>
        <taxon>Rhodobacterales</taxon>
        <taxon>Paracoccaceae</taxon>
        <taxon>Paracoccus</taxon>
        <taxon>Paracoccus broussonetiae</taxon>
    </lineage>
</organism>
<reference evidence="3 4" key="1">
    <citation type="submission" date="2024-10" db="EMBL/GenBank/DDBJ databases">
        <title>Paracoccus drimophilus sp. nov., a novel bacterium from corn roots in Hunan.</title>
        <authorList>
            <person name="Li X."/>
        </authorList>
    </citation>
    <scope>NUCLEOTIDE SEQUENCE [LARGE SCALE GENOMIC DNA]</scope>
    <source>
        <strain evidence="3 4">NGMCC 1.201697</strain>
    </source>
</reference>
<dbReference type="InterPro" id="IPR036909">
    <property type="entry name" value="Cyt_c-like_dom_sf"/>
</dbReference>
<name>A0ABW7LTE4_9RHOB</name>
<keyword evidence="2" id="KW-0732">Signal</keyword>
<evidence type="ECO:0000256" key="1">
    <source>
        <dbReference type="SAM" id="MobiDB-lite"/>
    </source>
</evidence>
<dbReference type="EMBL" id="JBIMPR010000023">
    <property type="protein sequence ID" value="MFH5776828.1"/>
    <property type="molecule type" value="Genomic_DNA"/>
</dbReference>
<feature type="chain" id="PRO_5046637969" evidence="2">
    <location>
        <begin position="25"/>
        <end position="137"/>
    </location>
</feature>
<protein>
    <submittedName>
        <fullName evidence="3">Cytochrome C-552</fullName>
    </submittedName>
</protein>
<accession>A0ABW7LTE4</accession>
<gene>
    <name evidence="3" type="ORF">ACHFJ0_21495</name>
</gene>
<evidence type="ECO:0000313" key="3">
    <source>
        <dbReference type="EMBL" id="MFH5776828.1"/>
    </source>
</evidence>
<feature type="region of interest" description="Disordered" evidence="1">
    <location>
        <begin position="34"/>
        <end position="70"/>
    </location>
</feature>
<sequence length="137" mass="14496">MSNILTKAALPLAALVLGAGLAAAGTQLDPMGALAGRPAGSDPLDPMKAMRAKAEASDASAGNDEFGGLPDGAGAEETYYQCVACHSTEIIKQQRVSDHRWDELWTWMVEAQGMAEPDAGTKQTILTYLKQNFSSQR</sequence>
<keyword evidence="4" id="KW-1185">Reference proteome</keyword>